<gene>
    <name evidence="1" type="ORF">Goari_023226</name>
</gene>
<sequence length="17" mass="1837">MSNIYKALIVKGRDTAG</sequence>
<evidence type="ECO:0000313" key="2">
    <source>
        <dbReference type="Proteomes" id="UP000593577"/>
    </source>
</evidence>
<proteinExistence type="predicted"/>
<comment type="caution">
    <text evidence="1">The sequence shown here is derived from an EMBL/GenBank/DDBJ whole genome shotgun (WGS) entry which is preliminary data.</text>
</comment>
<accession>A0A7J8X377</accession>
<dbReference type="EMBL" id="JABFAA010000005">
    <property type="protein sequence ID" value="MBA0681424.1"/>
    <property type="molecule type" value="Genomic_DNA"/>
</dbReference>
<organism evidence="1 2">
    <name type="scientific">Gossypium aridum</name>
    <name type="common">American cotton</name>
    <name type="synonym">Erioxylum aridum</name>
    <dbReference type="NCBI Taxonomy" id="34290"/>
    <lineage>
        <taxon>Eukaryota</taxon>
        <taxon>Viridiplantae</taxon>
        <taxon>Streptophyta</taxon>
        <taxon>Embryophyta</taxon>
        <taxon>Tracheophyta</taxon>
        <taxon>Spermatophyta</taxon>
        <taxon>Magnoliopsida</taxon>
        <taxon>eudicotyledons</taxon>
        <taxon>Gunneridae</taxon>
        <taxon>Pentapetalae</taxon>
        <taxon>rosids</taxon>
        <taxon>malvids</taxon>
        <taxon>Malvales</taxon>
        <taxon>Malvaceae</taxon>
        <taxon>Malvoideae</taxon>
        <taxon>Gossypium</taxon>
    </lineage>
</organism>
<protein>
    <submittedName>
        <fullName evidence="1">Uncharacterized protein</fullName>
    </submittedName>
</protein>
<keyword evidence="2" id="KW-1185">Reference proteome</keyword>
<name>A0A7J8X377_GOSAI</name>
<evidence type="ECO:0000313" key="1">
    <source>
        <dbReference type="EMBL" id="MBA0681424.1"/>
    </source>
</evidence>
<dbReference type="Proteomes" id="UP000593577">
    <property type="component" value="Unassembled WGS sequence"/>
</dbReference>
<dbReference type="AlphaFoldDB" id="A0A7J8X377"/>
<reference evidence="1 2" key="1">
    <citation type="journal article" date="2019" name="Genome Biol. Evol.">
        <title>Insights into the evolution of the New World diploid cottons (Gossypium, subgenus Houzingenia) based on genome sequencing.</title>
        <authorList>
            <person name="Grover C.E."/>
            <person name="Arick M.A. 2nd"/>
            <person name="Thrash A."/>
            <person name="Conover J.L."/>
            <person name="Sanders W.S."/>
            <person name="Peterson D.G."/>
            <person name="Frelichowski J.E."/>
            <person name="Scheffler J.A."/>
            <person name="Scheffler B.E."/>
            <person name="Wendel J.F."/>
        </authorList>
    </citation>
    <scope>NUCLEOTIDE SEQUENCE [LARGE SCALE GENOMIC DNA]</scope>
    <source>
        <strain evidence="1">185</strain>
        <tissue evidence="1">Leaf</tissue>
    </source>
</reference>